<gene>
    <name evidence="2" type="ORF">DPMN_033723</name>
</gene>
<dbReference type="GO" id="GO:0008061">
    <property type="term" value="F:chitin binding"/>
    <property type="evidence" value="ECO:0007669"/>
    <property type="project" value="InterPro"/>
</dbReference>
<keyword evidence="3" id="KW-1185">Reference proteome</keyword>
<reference evidence="2" key="1">
    <citation type="journal article" date="2019" name="bioRxiv">
        <title>The Genome of the Zebra Mussel, Dreissena polymorpha: A Resource for Invasive Species Research.</title>
        <authorList>
            <person name="McCartney M.A."/>
            <person name="Auch B."/>
            <person name="Kono T."/>
            <person name="Mallez S."/>
            <person name="Zhang Y."/>
            <person name="Obille A."/>
            <person name="Becker A."/>
            <person name="Abrahante J.E."/>
            <person name="Garbe J."/>
            <person name="Badalamenti J.P."/>
            <person name="Herman A."/>
            <person name="Mangelson H."/>
            <person name="Liachko I."/>
            <person name="Sullivan S."/>
            <person name="Sone E.D."/>
            <person name="Koren S."/>
            <person name="Silverstein K.A.T."/>
            <person name="Beckman K.B."/>
            <person name="Gohl D.M."/>
        </authorList>
    </citation>
    <scope>NUCLEOTIDE SEQUENCE</scope>
    <source>
        <strain evidence="2">Duluth1</strain>
        <tissue evidence="2">Whole animal</tissue>
    </source>
</reference>
<name>A0A9D4M752_DREPO</name>
<dbReference type="AlphaFoldDB" id="A0A9D4M752"/>
<dbReference type="GO" id="GO:0005576">
    <property type="term" value="C:extracellular region"/>
    <property type="evidence" value="ECO:0007669"/>
    <property type="project" value="InterPro"/>
</dbReference>
<reference evidence="2" key="2">
    <citation type="submission" date="2020-11" db="EMBL/GenBank/DDBJ databases">
        <authorList>
            <person name="McCartney M.A."/>
            <person name="Auch B."/>
            <person name="Kono T."/>
            <person name="Mallez S."/>
            <person name="Becker A."/>
            <person name="Gohl D.M."/>
            <person name="Silverstein K.A.T."/>
            <person name="Koren S."/>
            <person name="Bechman K.B."/>
            <person name="Herman A."/>
            <person name="Abrahante J.E."/>
            <person name="Garbe J."/>
        </authorList>
    </citation>
    <scope>NUCLEOTIDE SEQUENCE</scope>
    <source>
        <strain evidence="2">Duluth1</strain>
        <tissue evidence="2">Whole animal</tissue>
    </source>
</reference>
<feature type="domain" description="Chitin-binding type-2" evidence="1">
    <location>
        <begin position="215"/>
        <end position="272"/>
    </location>
</feature>
<dbReference type="Proteomes" id="UP000828390">
    <property type="component" value="Unassembled WGS sequence"/>
</dbReference>
<dbReference type="EMBL" id="JAIWYP010000002">
    <property type="protein sequence ID" value="KAH3870534.1"/>
    <property type="molecule type" value="Genomic_DNA"/>
</dbReference>
<comment type="caution">
    <text evidence="2">The sequence shown here is derived from an EMBL/GenBank/DDBJ whole genome shotgun (WGS) entry which is preliminary data.</text>
</comment>
<proteinExistence type="predicted"/>
<dbReference type="SUPFAM" id="SSF57625">
    <property type="entry name" value="Invertebrate chitin-binding proteins"/>
    <property type="match status" value="1"/>
</dbReference>
<dbReference type="PROSITE" id="PS50940">
    <property type="entry name" value="CHIT_BIND_II"/>
    <property type="match status" value="1"/>
</dbReference>
<sequence>MIVIKCPDLYSLNHVTKIALKPPLYMNEGKEIRVSIGEQANTSNEWVAVMDATSRLLTIRGPAASCRSTGKYRLHVQASEDMSLYNRTIDINVISEIKKVNISLSQDVTHNSTDYKIGCSTTSGCEQSFVDFFAEINQEEQFLRGVNFSCQITYDDFAGYRVECNGTIPDFLLAQFERITCKPRSKLLDHLNETEKRKLENDFPLVHCNITTHCGFKCKEAGDYYAVDTNRCDIFHRCYERQVYTSYCSPGTFFDPGDCACKHTTDLPWCRSDGGLNPENEITMKTCRTQ</sequence>
<organism evidence="2 3">
    <name type="scientific">Dreissena polymorpha</name>
    <name type="common">Zebra mussel</name>
    <name type="synonym">Mytilus polymorpha</name>
    <dbReference type="NCBI Taxonomy" id="45954"/>
    <lineage>
        <taxon>Eukaryota</taxon>
        <taxon>Metazoa</taxon>
        <taxon>Spiralia</taxon>
        <taxon>Lophotrochozoa</taxon>
        <taxon>Mollusca</taxon>
        <taxon>Bivalvia</taxon>
        <taxon>Autobranchia</taxon>
        <taxon>Heteroconchia</taxon>
        <taxon>Euheterodonta</taxon>
        <taxon>Imparidentia</taxon>
        <taxon>Neoheterodontei</taxon>
        <taxon>Myida</taxon>
        <taxon>Dreissenoidea</taxon>
        <taxon>Dreissenidae</taxon>
        <taxon>Dreissena</taxon>
    </lineage>
</organism>
<evidence type="ECO:0000313" key="3">
    <source>
        <dbReference type="Proteomes" id="UP000828390"/>
    </source>
</evidence>
<evidence type="ECO:0000313" key="2">
    <source>
        <dbReference type="EMBL" id="KAH3870534.1"/>
    </source>
</evidence>
<dbReference type="InterPro" id="IPR002557">
    <property type="entry name" value="Chitin-bd_dom"/>
</dbReference>
<dbReference type="InterPro" id="IPR036508">
    <property type="entry name" value="Chitin-bd_dom_sf"/>
</dbReference>
<accession>A0A9D4M752</accession>
<evidence type="ECO:0000259" key="1">
    <source>
        <dbReference type="PROSITE" id="PS50940"/>
    </source>
</evidence>
<protein>
    <recommendedName>
        <fullName evidence="1">Chitin-binding type-2 domain-containing protein</fullName>
    </recommendedName>
</protein>
<dbReference type="SMART" id="SM00494">
    <property type="entry name" value="ChtBD2"/>
    <property type="match status" value="1"/>
</dbReference>